<name>A0A232LU38_9EURO</name>
<dbReference type="PANTHER" id="PTHR24135">
    <property type="entry name" value="SH3 AND MULTIPLE ANKYRIN REPEAT DOMAINS PROTEIN"/>
    <property type="match status" value="1"/>
</dbReference>
<feature type="compositionally biased region" description="Polar residues" evidence="1">
    <location>
        <begin position="26"/>
        <end position="47"/>
    </location>
</feature>
<feature type="region of interest" description="Disordered" evidence="1">
    <location>
        <begin position="1"/>
        <end position="59"/>
    </location>
</feature>
<sequence length="503" mass="55546">MAFQTPYHEDSDADDEYERSVMASPQLPTDSELSPTDSEFLSPQHTPRTYGISGEDQGSPRTIITEWTAEECADFVSGLGLRQYRTSFLENEIVGEALVSLKHDELKEMGITSVGHRLTILKSVYETKVKQDISIEADHYIPLSADHSLNENATHEDIARIIQSIRSRDERLIAVEAELRRITEDYRRLREELLPVFKMAKDRSQPLPYQPSSHSGPAPSPELYNHDAQSVSSLPSSNRQEGSVPGLIRSYSKRVFNGGSTPKNSSPTHIPPLIHEGRSYNDSNTLDPSAAAVAASSHLTASMNGGAQTSPGIPSPTSPNQYPQQTLASRSYTREGSSTTSNRHDHAEEAPSVQSRLDRPQTAQSLRPEPPASRIESRPGPTESAPSVEIFKSFRVSMDDPCYRVLPAALKKYNINADWRHYALYIVYGDQERCLGLDERPLILFKQLDKEGRKPMFMLRKNTPAADGSNPNLYPGGFGSAPNSASFDGKPTQSQVQVPGGVL</sequence>
<dbReference type="InterPro" id="IPR000159">
    <property type="entry name" value="RA_dom"/>
</dbReference>
<feature type="compositionally biased region" description="Polar residues" evidence="1">
    <location>
        <begin position="227"/>
        <end position="241"/>
    </location>
</feature>
<dbReference type="InterPro" id="IPR029071">
    <property type="entry name" value="Ubiquitin-like_domsf"/>
</dbReference>
<dbReference type="PROSITE" id="PS50105">
    <property type="entry name" value="SAM_DOMAIN"/>
    <property type="match status" value="1"/>
</dbReference>
<dbReference type="Gene3D" id="1.10.150.50">
    <property type="entry name" value="Transcription Factor, Ets-1"/>
    <property type="match status" value="1"/>
</dbReference>
<dbReference type="InterPro" id="IPR013761">
    <property type="entry name" value="SAM/pointed_sf"/>
</dbReference>
<dbReference type="Proteomes" id="UP000243515">
    <property type="component" value="Unassembled WGS sequence"/>
</dbReference>
<dbReference type="Gene3D" id="3.10.20.90">
    <property type="entry name" value="Phosphatidylinositol 3-kinase Catalytic Subunit, Chain A, domain 1"/>
    <property type="match status" value="1"/>
</dbReference>
<dbReference type="InterPro" id="IPR001660">
    <property type="entry name" value="SAM"/>
</dbReference>
<comment type="caution">
    <text evidence="4">The sequence shown here is derived from an EMBL/GenBank/DDBJ whole genome shotgun (WGS) entry which is preliminary data.</text>
</comment>
<feature type="compositionally biased region" description="Polar residues" evidence="1">
    <location>
        <begin position="481"/>
        <end position="497"/>
    </location>
</feature>
<dbReference type="CDD" id="cd01786">
    <property type="entry name" value="RA_STE50"/>
    <property type="match status" value="1"/>
</dbReference>
<dbReference type="AlphaFoldDB" id="A0A232LU38"/>
<protein>
    <submittedName>
        <fullName evidence="4">Uncharacterized protein</fullName>
    </submittedName>
</protein>
<dbReference type="Pfam" id="PF00788">
    <property type="entry name" value="RA"/>
    <property type="match status" value="1"/>
</dbReference>
<dbReference type="CDD" id="cd09533">
    <property type="entry name" value="SAM_Ste50-like_fungal"/>
    <property type="match status" value="1"/>
</dbReference>
<organism evidence="4 5">
    <name type="scientific">Elaphomyces granulatus</name>
    <dbReference type="NCBI Taxonomy" id="519963"/>
    <lineage>
        <taxon>Eukaryota</taxon>
        <taxon>Fungi</taxon>
        <taxon>Dikarya</taxon>
        <taxon>Ascomycota</taxon>
        <taxon>Pezizomycotina</taxon>
        <taxon>Eurotiomycetes</taxon>
        <taxon>Eurotiomycetidae</taxon>
        <taxon>Eurotiales</taxon>
        <taxon>Elaphomycetaceae</taxon>
        <taxon>Elaphomyces</taxon>
    </lineage>
</organism>
<feature type="region of interest" description="Disordered" evidence="1">
    <location>
        <begin position="462"/>
        <end position="503"/>
    </location>
</feature>
<dbReference type="EMBL" id="NPHW01004679">
    <property type="protein sequence ID" value="OXV07626.1"/>
    <property type="molecule type" value="Genomic_DNA"/>
</dbReference>
<evidence type="ECO:0000259" key="2">
    <source>
        <dbReference type="PROSITE" id="PS50105"/>
    </source>
</evidence>
<feature type="compositionally biased region" description="Polar residues" evidence="1">
    <location>
        <begin position="303"/>
        <end position="312"/>
    </location>
</feature>
<feature type="region of interest" description="Disordered" evidence="1">
    <location>
        <begin position="302"/>
        <end position="386"/>
    </location>
</feature>
<evidence type="ECO:0000259" key="3">
    <source>
        <dbReference type="PROSITE" id="PS50200"/>
    </source>
</evidence>
<proteinExistence type="predicted"/>
<dbReference type="GO" id="GO:0007165">
    <property type="term" value="P:signal transduction"/>
    <property type="evidence" value="ECO:0007669"/>
    <property type="project" value="InterPro"/>
</dbReference>
<feature type="domain" description="SAM" evidence="2">
    <location>
        <begin position="67"/>
        <end position="130"/>
    </location>
</feature>
<dbReference type="SMART" id="SM00454">
    <property type="entry name" value="SAM"/>
    <property type="match status" value="1"/>
</dbReference>
<dbReference type="OrthoDB" id="445896at2759"/>
<reference evidence="4 5" key="1">
    <citation type="journal article" date="2015" name="Environ. Microbiol.">
        <title>Metagenome sequence of Elaphomyces granulatus from sporocarp tissue reveals Ascomycota ectomycorrhizal fingerprints of genome expansion and a Proteobacteria-rich microbiome.</title>
        <authorList>
            <person name="Quandt C.A."/>
            <person name="Kohler A."/>
            <person name="Hesse C.N."/>
            <person name="Sharpton T.J."/>
            <person name="Martin F."/>
            <person name="Spatafora J.W."/>
        </authorList>
    </citation>
    <scope>NUCLEOTIDE SEQUENCE [LARGE SCALE GENOMIC DNA]</scope>
    <source>
        <strain evidence="4 5">OSC145934</strain>
    </source>
</reference>
<dbReference type="InterPro" id="IPR051569">
    <property type="entry name" value="SHANK"/>
</dbReference>
<keyword evidence="5" id="KW-1185">Reference proteome</keyword>
<feature type="compositionally biased region" description="Polar residues" evidence="1">
    <location>
        <begin position="318"/>
        <end position="341"/>
    </location>
</feature>
<dbReference type="Pfam" id="PF07647">
    <property type="entry name" value="SAM_2"/>
    <property type="match status" value="1"/>
</dbReference>
<dbReference type="SMART" id="SM00314">
    <property type="entry name" value="RA"/>
    <property type="match status" value="1"/>
</dbReference>
<evidence type="ECO:0000313" key="4">
    <source>
        <dbReference type="EMBL" id="OXV07626.1"/>
    </source>
</evidence>
<dbReference type="SUPFAM" id="SSF54236">
    <property type="entry name" value="Ubiquitin-like"/>
    <property type="match status" value="1"/>
</dbReference>
<accession>A0A232LU38</accession>
<feature type="domain" description="Ras-associating" evidence="3">
    <location>
        <begin position="391"/>
        <end position="464"/>
    </location>
</feature>
<dbReference type="SUPFAM" id="SSF47769">
    <property type="entry name" value="SAM/Pointed domain"/>
    <property type="match status" value="1"/>
</dbReference>
<feature type="region of interest" description="Disordered" evidence="1">
    <location>
        <begin position="204"/>
        <end position="289"/>
    </location>
</feature>
<evidence type="ECO:0000256" key="1">
    <source>
        <dbReference type="SAM" id="MobiDB-lite"/>
    </source>
</evidence>
<gene>
    <name evidence="4" type="ORF">Egran_04608</name>
</gene>
<evidence type="ECO:0000313" key="5">
    <source>
        <dbReference type="Proteomes" id="UP000243515"/>
    </source>
</evidence>
<dbReference type="PANTHER" id="PTHR24135:SF28">
    <property type="entry name" value="LD13733P"/>
    <property type="match status" value="1"/>
</dbReference>
<feature type="compositionally biased region" description="Polar residues" evidence="1">
    <location>
        <begin position="258"/>
        <end position="268"/>
    </location>
</feature>
<dbReference type="PROSITE" id="PS50200">
    <property type="entry name" value="RA"/>
    <property type="match status" value="1"/>
</dbReference>